<dbReference type="AlphaFoldDB" id="A0A6C0CUM3"/>
<dbReference type="EMBL" id="MN739481">
    <property type="protein sequence ID" value="QHT07399.1"/>
    <property type="molecule type" value="Genomic_DNA"/>
</dbReference>
<accession>A0A6C0CUM3</accession>
<name>A0A6C0CUM3_9ZZZZ</name>
<evidence type="ECO:0000313" key="1">
    <source>
        <dbReference type="EMBL" id="QHT07399.1"/>
    </source>
</evidence>
<sequence length="87" mass="9871">MFSVTAKQLQAMRTDSNTKEFQIGVVAYRIIYEVLNMAPIGKQSYTCDIMAEDAPEVMKLILTYIQGCSITIVPQRMDMVTLTIDWS</sequence>
<protein>
    <submittedName>
        <fullName evidence="1">Uncharacterized protein</fullName>
    </submittedName>
</protein>
<reference evidence="1" key="1">
    <citation type="journal article" date="2020" name="Nature">
        <title>Giant virus diversity and host interactions through global metagenomics.</title>
        <authorList>
            <person name="Schulz F."/>
            <person name="Roux S."/>
            <person name="Paez-Espino D."/>
            <person name="Jungbluth S."/>
            <person name="Walsh D.A."/>
            <person name="Denef V.J."/>
            <person name="McMahon K.D."/>
            <person name="Konstantinidis K.T."/>
            <person name="Eloe-Fadrosh E.A."/>
            <person name="Kyrpides N.C."/>
            <person name="Woyke T."/>
        </authorList>
    </citation>
    <scope>NUCLEOTIDE SEQUENCE</scope>
    <source>
        <strain evidence="1">GVMAG-M-3300021963-12</strain>
    </source>
</reference>
<organism evidence="1">
    <name type="scientific">viral metagenome</name>
    <dbReference type="NCBI Taxonomy" id="1070528"/>
    <lineage>
        <taxon>unclassified sequences</taxon>
        <taxon>metagenomes</taxon>
        <taxon>organismal metagenomes</taxon>
    </lineage>
</organism>
<proteinExistence type="predicted"/>